<dbReference type="InterPro" id="IPR050909">
    <property type="entry name" value="Bact_Autotransporter_VF"/>
</dbReference>
<dbReference type="SMART" id="SM00912">
    <property type="entry name" value="Haemagg_act"/>
    <property type="match status" value="1"/>
</dbReference>
<dbReference type="PANTHER" id="PTHR12338">
    <property type="entry name" value="AUTOTRANSPORTER"/>
    <property type="match status" value="1"/>
</dbReference>
<dbReference type="NCBIfam" id="TIGR01901">
    <property type="entry name" value="adhes_NPXG"/>
    <property type="match status" value="1"/>
</dbReference>
<dbReference type="eggNOG" id="COG3210">
    <property type="taxonomic scope" value="Bacteria"/>
</dbReference>
<comment type="subcellular location">
    <subcellularLocation>
        <location evidence="1">Secreted</location>
    </subcellularLocation>
</comment>
<gene>
    <name evidence="6" type="ordered locus">Cag_1512</name>
</gene>
<feature type="compositionally biased region" description="Low complexity" evidence="4">
    <location>
        <begin position="1922"/>
        <end position="1948"/>
    </location>
</feature>
<keyword evidence="3" id="KW-0732">Signal</keyword>
<dbReference type="eggNOG" id="COG3595">
    <property type="taxonomic scope" value="Bacteria"/>
</dbReference>
<evidence type="ECO:0000313" key="6">
    <source>
        <dbReference type="EMBL" id="ABB28767.1"/>
    </source>
</evidence>
<dbReference type="Pfam" id="PF18888">
    <property type="entry name" value="DUF5650"/>
    <property type="match status" value="10"/>
</dbReference>
<dbReference type="STRING" id="340177.Cag_1512"/>
<feature type="domain" description="Filamentous haemagglutinin FhaB/tRNA nuclease CdiA-like TPS" evidence="5">
    <location>
        <begin position="32"/>
        <end position="145"/>
    </location>
</feature>
<dbReference type="Gene3D" id="2.160.20.10">
    <property type="entry name" value="Single-stranded right-handed beta-helix, Pectin lyase-like"/>
    <property type="match status" value="1"/>
</dbReference>
<organism evidence="6">
    <name type="scientific">Chlorobium chlorochromatii (strain CaD3)</name>
    <dbReference type="NCBI Taxonomy" id="340177"/>
    <lineage>
        <taxon>Bacteria</taxon>
        <taxon>Pseudomonadati</taxon>
        <taxon>Chlorobiota</taxon>
        <taxon>Chlorobiia</taxon>
        <taxon>Chlorobiales</taxon>
        <taxon>Chlorobiaceae</taxon>
        <taxon>Chlorobium/Pelodictyon group</taxon>
        <taxon>Chlorobium</taxon>
    </lineage>
</organism>
<dbReference type="KEGG" id="cch:Cag_1512"/>
<dbReference type="HOGENOM" id="CLU_001551_0_0_10"/>
<dbReference type="InterPro" id="IPR043710">
    <property type="entry name" value="DUF5650"/>
</dbReference>
<accession>Q3AQF8</accession>
<dbReference type="PANTHER" id="PTHR12338:SF8">
    <property type="entry name" value="HEME_HEMOPEXIN-BINDING PROTEIN"/>
    <property type="match status" value="1"/>
</dbReference>
<dbReference type="Pfam" id="PF18676">
    <property type="entry name" value="MBG_2"/>
    <property type="match status" value="4"/>
</dbReference>
<evidence type="ECO:0000256" key="2">
    <source>
        <dbReference type="ARBA" id="ARBA00022525"/>
    </source>
</evidence>
<dbReference type="EMBL" id="CP000108">
    <property type="protein sequence ID" value="ABB28767.1"/>
    <property type="molecule type" value="Genomic_DNA"/>
</dbReference>
<evidence type="ECO:0000256" key="4">
    <source>
        <dbReference type="SAM" id="MobiDB-lite"/>
    </source>
</evidence>
<evidence type="ECO:0000256" key="3">
    <source>
        <dbReference type="ARBA" id="ARBA00022729"/>
    </source>
</evidence>
<keyword evidence="2" id="KW-0964">Secreted</keyword>
<feature type="region of interest" description="Disordered" evidence="4">
    <location>
        <begin position="1919"/>
        <end position="1953"/>
    </location>
</feature>
<evidence type="ECO:0000259" key="5">
    <source>
        <dbReference type="SMART" id="SM00912"/>
    </source>
</evidence>
<dbReference type="GO" id="GO:0005576">
    <property type="term" value="C:extracellular region"/>
    <property type="evidence" value="ECO:0007669"/>
    <property type="project" value="UniProtKB-SubCell"/>
</dbReference>
<evidence type="ECO:0000256" key="1">
    <source>
        <dbReference type="ARBA" id="ARBA00004613"/>
    </source>
</evidence>
<dbReference type="InterPro" id="IPR011050">
    <property type="entry name" value="Pectin_lyase_fold/virulence"/>
</dbReference>
<dbReference type="InterPro" id="IPR008638">
    <property type="entry name" value="FhaB/CdiA-like_TPS"/>
</dbReference>
<dbReference type="OrthoDB" id="598499at2"/>
<reference evidence="6" key="1">
    <citation type="submission" date="2005-08" db="EMBL/GenBank/DDBJ databases">
        <title>Complete sequence of Chlorobium chlorochromatii CaD3.</title>
        <authorList>
            <person name="Copeland A."/>
            <person name="Lucas S."/>
            <person name="Lapidus A."/>
            <person name="Barry K."/>
            <person name="Detter J.C."/>
            <person name="Glavina T."/>
            <person name="Hammon N."/>
            <person name="Israni S."/>
            <person name="Pitluck S."/>
            <person name="Bryant D."/>
            <person name="Schmutz J."/>
            <person name="Larimer F."/>
            <person name="Land M."/>
            <person name="Kyrpides N."/>
            <person name="Ivanova N."/>
            <person name="Richardson P."/>
        </authorList>
    </citation>
    <scope>NUCLEOTIDE SEQUENCE [LARGE SCALE GENOMIC DNA]</scope>
    <source>
        <strain evidence="6">CaD3</strain>
    </source>
</reference>
<proteinExistence type="predicted"/>
<name>Q3AQF8_CHLCH</name>
<dbReference type="SUPFAM" id="SSF51126">
    <property type="entry name" value="Pectin lyase-like"/>
    <property type="match status" value="1"/>
</dbReference>
<dbReference type="eggNOG" id="COG5295">
    <property type="taxonomic scope" value="Bacteria"/>
</dbReference>
<dbReference type="Pfam" id="PF05860">
    <property type="entry name" value="TPS"/>
    <property type="match status" value="1"/>
</dbReference>
<protein>
    <submittedName>
        <fullName evidence="6">Filamentous hemagglutinin-like protein</fullName>
    </submittedName>
</protein>
<dbReference type="InterPro" id="IPR012334">
    <property type="entry name" value="Pectin_lyas_fold"/>
</dbReference>
<sequence>MKTHPLFFPLHGRDVFVVALCVTQLLLVVPQAQALPTGGAVVAGSANVTLPSATTMQIEQASQKAIINWQSFGAERGERVQIVQPESSSVLLNRVIGNNPTSFFGQLQANGQVFLVNPNGIYFAPTSQLNTGGLVASTLSLNDRDFLAGNYAFVAQGAMGALLNEGTLQGGFVALLGSNVENRGAIVTTRGTAALAAGEAMTLNLDASGLVALTVDQAAYNAHIRNSGILEAEGGTVVLNAGAAEDVLAGVVNNSGRVVATSVSERNGAIVIEGGSLVQTGEVVAPTINVAVNRMVDAGSWRAEQGNITIHAATTIEQTAASHISASGKQGGSVRLEAGKQLYLSGAIESNGTDGQSGSGGTIAVTSPTTTIAGATLSANGGTDGGMVLIGGGWQGSEPNLPNAATTTVTASSSISANASTVGNGGTVVVWSEQATTFAGTIAANGGSESGNGGAVEVSGHEQLAMSGTVSTSAHHGEAGFLLLDPRNITIEQPLLLSQFQFQLISLLDPNATAGNQHGSGAILELLNGNLLVTSPLDDVGGSDAGALRLYRPDGTLLSTLTGSATGDLSGGTITPLQGNSNAVFLASNWSNGTAAKAGAVTWIDGTNGVSGTISEGNSFVGTHANDGMDAEVIALSNGNYVAHLPSWQHDEVLNAGAVAFGNGTSGSAGTISEANSLVGTKANDSDSAKVVALTNGNYVVASPLWDNGSTTNVGAVTWGNGQTGKVGAISGSNSLIGTKSGDNVGLQVTSLANGNYVIGSPNWDNGSTANVGAVTWADGNLSIHGALSATNSLVGAKSGDYVGSSVTALTNSNYVVVSQSWSSDTATDVGAVTLGHGDAGTTGVVTADNSLVGSSTGDGEKLSATALANGNFVVVAPKWDGDATNMDVGAVVLGNGVTGSVGQISATNALVGTTANDLESATVTPLTNGNYVVAATKWDNGVVADAGAVIVGSGTTSITGTISAANSLVGSVSNDLLSATITPLTNGNYVVAASKWDNGAVLDAGAVAWGNGQAGTVGSISESNSLVGNKKDDFSGLTITALHNGNYVVSASLWDNGSITNVGAVTWGNGQTGTVGTINSTNSLIGAKSGDKVGAVTVALSDGNYATASGECDNGSLANAGAVTFGNGGGGTVGVVSSANSVMGSEKDGKIGSGGLTPLRVGSVSGGVVVSSPLAQASNGNVTLFAPSTANEAGMLSADYTYAADGSSNVTVTPTQLATLLNNGTSVRLQASNTITLNTLLTANASSSTTLELHAGKSILLNNSIVTGNGNLTLIANDSAEHGVDNTLRESGAAVISMASGTAINAGTGQVVVELRDGGERANNASGDITLGSVTAGTISVANNGSSNSSGVVLAGAALTANESNGSTIVLSGQHFTNSANATLNTEPEARWLIYSSSPEATQKGGLTSSFRSYNVLPATYAAAAVTEQGHGFLYASAPSQLGVNITLNNGSASSVYGNEPNATLGYSLHGFADNEESANTIGLEGSMQVSGMPNTTSSVGTYNVAYAGGLTSSKGFTFTAGTPLALTVEPQPITVNPDDQEKTYDDTDPDLTWQVEAQGVGRGLLVGDVFSGELGREAGEDVGSYAITLNTLHNDNYAISFIPGTFTITQRPLTLSATSTQKVYGEADPTLAVTITSGSLASTLRQDALSDVVGTLNREVGNNVGSYDVVLGSGSRSSNYNITFAADNNAFTIAQRPLTVTASPLTKTYGDADAALAWQAEAASSGRGLLANDTLHGELAREAGEDVGNYAILQHTLGNNNYAISYQGSNLSITQRSLTLSATPTQKVYGEADPTLAVTITSGSLASSSVQDALGDVTGLLSRQVGNNVGSYDLQLGSGSRASNYNITFTANNNAFTIMPRPVVVAANNFSKVYGDADPALTWQAESSDPALAAENLALLRSLELFNNTNNLSGITGAPSSNESLLSSTENNAQSSSDTASTSSTNNEDEEMVGIRSPMGNIYISFPLAEYDFKVEWCQGSHILHGTKPAFIASERL</sequence>
<dbReference type="InterPro" id="IPR041286">
    <property type="entry name" value="MBG_2"/>
</dbReference>